<dbReference type="InterPro" id="IPR018060">
    <property type="entry name" value="HTH_AraC"/>
</dbReference>
<dbReference type="PANTHER" id="PTHR47894:SF4">
    <property type="entry name" value="HTH-TYPE TRANSCRIPTIONAL REGULATOR GADX"/>
    <property type="match status" value="1"/>
</dbReference>
<dbReference type="Proteomes" id="UP000318126">
    <property type="component" value="Unassembled WGS sequence"/>
</dbReference>
<name>A0A553JK57_SHEHA</name>
<reference evidence="6" key="1">
    <citation type="submission" date="2019-07" db="EMBL/GenBank/DDBJ databases">
        <title>Shewanella sp. YLB-08 draft genomic sequence.</title>
        <authorList>
            <person name="Yu L."/>
        </authorList>
    </citation>
    <scope>NUCLEOTIDE SEQUENCE [LARGE SCALE GENOMIC DNA]</scope>
    <source>
        <strain evidence="6">JCM 20706</strain>
    </source>
</reference>
<dbReference type="Gene3D" id="1.10.10.60">
    <property type="entry name" value="Homeodomain-like"/>
    <property type="match status" value="1"/>
</dbReference>
<dbReference type="InterPro" id="IPR009057">
    <property type="entry name" value="Homeodomain-like_sf"/>
</dbReference>
<dbReference type="PANTHER" id="PTHR47894">
    <property type="entry name" value="HTH-TYPE TRANSCRIPTIONAL REGULATOR GADX"/>
    <property type="match status" value="1"/>
</dbReference>
<dbReference type="GO" id="GO:0000976">
    <property type="term" value="F:transcription cis-regulatory region binding"/>
    <property type="evidence" value="ECO:0007669"/>
    <property type="project" value="TreeGrafter"/>
</dbReference>
<dbReference type="AlphaFoldDB" id="A0A553JK57"/>
<accession>A0A553JK57</accession>
<protein>
    <submittedName>
        <fullName evidence="5">Helix-turn-helix transcriptional regulator</fullName>
    </submittedName>
</protein>
<evidence type="ECO:0000256" key="3">
    <source>
        <dbReference type="ARBA" id="ARBA00023163"/>
    </source>
</evidence>
<dbReference type="SMART" id="SM00342">
    <property type="entry name" value="HTH_ARAC"/>
    <property type="match status" value="1"/>
</dbReference>
<evidence type="ECO:0000313" key="6">
    <source>
        <dbReference type="Proteomes" id="UP000318126"/>
    </source>
</evidence>
<feature type="domain" description="HTH araC/xylS-type" evidence="4">
    <location>
        <begin position="160"/>
        <end position="257"/>
    </location>
</feature>
<dbReference type="GO" id="GO:0005829">
    <property type="term" value="C:cytosol"/>
    <property type="evidence" value="ECO:0007669"/>
    <property type="project" value="TreeGrafter"/>
</dbReference>
<organism evidence="5 6">
    <name type="scientific">Shewanella hanedai</name>
    <name type="common">Alteromonas hanedai</name>
    <dbReference type="NCBI Taxonomy" id="25"/>
    <lineage>
        <taxon>Bacteria</taxon>
        <taxon>Pseudomonadati</taxon>
        <taxon>Pseudomonadota</taxon>
        <taxon>Gammaproteobacteria</taxon>
        <taxon>Alteromonadales</taxon>
        <taxon>Shewanellaceae</taxon>
        <taxon>Shewanella</taxon>
    </lineage>
</organism>
<dbReference type="SUPFAM" id="SSF46689">
    <property type="entry name" value="Homeodomain-like"/>
    <property type="match status" value="1"/>
</dbReference>
<comment type="caution">
    <text evidence="5">The sequence shown here is derived from an EMBL/GenBank/DDBJ whole genome shotgun (WGS) entry which is preliminary data.</text>
</comment>
<keyword evidence="2" id="KW-0238">DNA-binding</keyword>
<evidence type="ECO:0000256" key="2">
    <source>
        <dbReference type="ARBA" id="ARBA00023125"/>
    </source>
</evidence>
<evidence type="ECO:0000259" key="4">
    <source>
        <dbReference type="PROSITE" id="PS01124"/>
    </source>
</evidence>
<gene>
    <name evidence="5" type="ORF">FN961_18665</name>
</gene>
<dbReference type="EMBL" id="VKGK01000026">
    <property type="protein sequence ID" value="TRY12843.1"/>
    <property type="molecule type" value="Genomic_DNA"/>
</dbReference>
<evidence type="ECO:0000256" key="1">
    <source>
        <dbReference type="ARBA" id="ARBA00023015"/>
    </source>
</evidence>
<dbReference type="PROSITE" id="PS01124">
    <property type="entry name" value="HTH_ARAC_FAMILY_2"/>
    <property type="match status" value="1"/>
</dbReference>
<keyword evidence="3" id="KW-0804">Transcription</keyword>
<proteinExistence type="predicted"/>
<dbReference type="Pfam" id="PF12833">
    <property type="entry name" value="HTH_18"/>
    <property type="match status" value="1"/>
</dbReference>
<dbReference type="GO" id="GO:0003700">
    <property type="term" value="F:DNA-binding transcription factor activity"/>
    <property type="evidence" value="ECO:0007669"/>
    <property type="project" value="InterPro"/>
</dbReference>
<keyword evidence="6" id="KW-1185">Reference proteome</keyword>
<sequence length="258" mass="29439">MANLISVHRFKSSQPQALRNVPVYIPSIILVETGYKLLNWQTETLTFDNSKWLFAHADQSLTFINQPSTIPFRSIQICFSSAPTPSIIEAMADVAVYQAKSPEVNSSAKLDFALKQLLAMQELEFNVQTQQQYLNAFYQVLLEVGVLHLLFPVSVISMRARVCRFFSSNPAKPHLIDELCEHFGLSKSTLTRRLAKEGTTYRDLLSEARMLHALSLMQTRPYKQLELALACGYQSESRFGQRFFKQFGLTPKQYMKTV</sequence>
<dbReference type="RefSeq" id="WP_144041694.1">
    <property type="nucleotide sequence ID" value="NZ_BMPL01000024.1"/>
</dbReference>
<dbReference type="OrthoDB" id="9783876at2"/>
<keyword evidence="1" id="KW-0805">Transcription regulation</keyword>
<evidence type="ECO:0000313" key="5">
    <source>
        <dbReference type="EMBL" id="TRY12843.1"/>
    </source>
</evidence>